<dbReference type="RefSeq" id="WP_133876055.1">
    <property type="nucleotide sequence ID" value="NZ_BOMD01000095.1"/>
</dbReference>
<name>A0A4R6JZ32_9ACTN</name>
<organism evidence="1 2">
    <name type="scientific">Paractinoplanes brasiliensis</name>
    <dbReference type="NCBI Taxonomy" id="52695"/>
    <lineage>
        <taxon>Bacteria</taxon>
        <taxon>Bacillati</taxon>
        <taxon>Actinomycetota</taxon>
        <taxon>Actinomycetes</taxon>
        <taxon>Micromonosporales</taxon>
        <taxon>Micromonosporaceae</taxon>
        <taxon>Paractinoplanes</taxon>
    </lineage>
</organism>
<gene>
    <name evidence="1" type="ORF">C8E87_5883</name>
</gene>
<accession>A0A4R6JZ32</accession>
<protein>
    <submittedName>
        <fullName evidence="1">Uncharacterized protein</fullName>
    </submittedName>
</protein>
<reference evidence="1 2" key="1">
    <citation type="submission" date="2019-03" db="EMBL/GenBank/DDBJ databases">
        <title>Sequencing the genomes of 1000 actinobacteria strains.</title>
        <authorList>
            <person name="Klenk H.-P."/>
        </authorList>
    </citation>
    <scope>NUCLEOTIDE SEQUENCE [LARGE SCALE GENOMIC DNA]</scope>
    <source>
        <strain evidence="1 2">DSM 43805</strain>
    </source>
</reference>
<dbReference type="EMBL" id="SNWR01000001">
    <property type="protein sequence ID" value="TDO42120.1"/>
    <property type="molecule type" value="Genomic_DNA"/>
</dbReference>
<evidence type="ECO:0000313" key="2">
    <source>
        <dbReference type="Proteomes" id="UP000294901"/>
    </source>
</evidence>
<keyword evidence="2" id="KW-1185">Reference proteome</keyword>
<sequence>MAGTRGIAAADEVRLLAREGRLAEEFRTAGPARRRRLWSGAAEIAAPLLFLRLTRPLERRRGHYRCAAGLHGLAAECLDAYHDDLEALVDHLLTRAGSPVRNLEGWLTKRLHPATVDGNRKRRGRRGAAQRPRAPKWLADELAHDSRRVGLAVAILDWAGSEATAGFSLWPLAAWADRLGTTSEAVAAREVETVLTAMRRRPRWYSKNVERPMEHKQPPVWIPARGAANTHAEPDPVVVAAHEHADAQLRELAARAVEILNDRLAEGSDPAVLVPAVLRAVFGSTPPSDGLDRTPDADETGAEQVLTLLGDPARLDRVVAAVTALLSAGPDR</sequence>
<evidence type="ECO:0000313" key="1">
    <source>
        <dbReference type="EMBL" id="TDO42120.1"/>
    </source>
</evidence>
<dbReference type="AlphaFoldDB" id="A0A4R6JZ32"/>
<dbReference type="OrthoDB" id="3285299at2"/>
<comment type="caution">
    <text evidence="1">The sequence shown here is derived from an EMBL/GenBank/DDBJ whole genome shotgun (WGS) entry which is preliminary data.</text>
</comment>
<proteinExistence type="predicted"/>
<dbReference type="Proteomes" id="UP000294901">
    <property type="component" value="Unassembled WGS sequence"/>
</dbReference>